<feature type="signal peptide" evidence="1">
    <location>
        <begin position="1"/>
        <end position="30"/>
    </location>
</feature>
<sequence length="82" mass="9199">MWCPQFFCSLLLCASFTVLILFTLPSPSCCLPLPFRLIPAPPPSLPDAVAALEELLLRLLSSPHCFFLFLIDRSLLWPPFPP</sequence>
<feature type="chain" id="PRO_5003236650" evidence="1">
    <location>
        <begin position="31"/>
        <end position="82"/>
    </location>
</feature>
<proteinExistence type="predicted"/>
<organism evidence="2 3">
    <name type="scientific">Leishmania donovani</name>
    <dbReference type="NCBI Taxonomy" id="5661"/>
    <lineage>
        <taxon>Eukaryota</taxon>
        <taxon>Discoba</taxon>
        <taxon>Euglenozoa</taxon>
        <taxon>Kinetoplastea</taxon>
        <taxon>Metakinetoplastina</taxon>
        <taxon>Trypanosomatida</taxon>
        <taxon>Trypanosomatidae</taxon>
        <taxon>Leishmaniinae</taxon>
        <taxon>Leishmania</taxon>
    </lineage>
</organism>
<dbReference type="GeneID" id="13385569"/>
<feature type="non-terminal residue" evidence="2">
    <location>
        <position position="82"/>
    </location>
</feature>
<gene>
    <name evidence="2" type="ORF">LDBPK_301490</name>
</gene>
<keyword evidence="1" id="KW-0732">Signal</keyword>
<reference evidence="3" key="2">
    <citation type="submission" date="2011-02" db="EMBL/GenBank/DDBJ databases">
        <title>Whole genome sequencing of Leishmania donovani clinical lines reveals dynamic variation related to drug resistance.</title>
        <authorList>
            <person name="Downing T."/>
            <person name="Imamura H."/>
            <person name="Sanders M."/>
            <person name="Decuypere S."/>
            <person name="Hertz-Fowler C."/>
            <person name="Clark T.G."/>
            <person name="Rijal S."/>
            <person name="Sundar S."/>
            <person name="Quail M.A."/>
            <person name="De Doncker S."/>
            <person name="Maes I."/>
            <person name="Vanaerschot M."/>
            <person name="Stark O."/>
            <person name="Schonian G."/>
            <person name="Dujardin J.C."/>
            <person name="Berriman M."/>
        </authorList>
    </citation>
    <scope>NUCLEOTIDE SEQUENCE [LARGE SCALE GENOMIC DNA]</scope>
    <source>
        <strain evidence="3">BPK282A1</strain>
    </source>
</reference>
<name>E9BLP2_LEIDO</name>
<evidence type="ECO:0000313" key="2">
    <source>
        <dbReference type="EMBL" id="CBZ36170.1"/>
    </source>
</evidence>
<dbReference type="AlphaFoldDB" id="E9BLP2"/>
<reference evidence="2 3" key="1">
    <citation type="journal article" date="2011" name="Genome Res.">
        <title>Whole genome sequencing of multiple Leishmania donovani clinical isolates provides insights into population structure and mechanisms of drug resistance.</title>
        <authorList>
            <person name="Downing T."/>
            <person name="Imamura H."/>
            <person name="Decuypere S."/>
            <person name="Clark T.G."/>
            <person name="Coombs G.H."/>
            <person name="Cotton J.A."/>
            <person name="Hilley J.D."/>
            <person name="de Doncker S."/>
            <person name="Maes I."/>
            <person name="Mottram J.C."/>
            <person name="Quail M.A."/>
            <person name="Rijal S."/>
            <person name="Sanders M."/>
            <person name="Schonian G."/>
            <person name="Stark O."/>
            <person name="Sundar S."/>
            <person name="Vanaerschot M."/>
            <person name="Hertz-Fowler C."/>
            <person name="Dujardin J.C."/>
            <person name="Berriman M."/>
        </authorList>
    </citation>
    <scope>NUCLEOTIDE SEQUENCE [LARGE SCALE GENOMIC DNA]</scope>
    <source>
        <strain evidence="2 3">BPK282A1</strain>
    </source>
</reference>
<dbReference type="Proteomes" id="UP000008980">
    <property type="component" value="Chromosome 30"/>
</dbReference>
<protein>
    <submittedName>
        <fullName evidence="2">Ama1 protein, putative</fullName>
    </submittedName>
</protein>
<evidence type="ECO:0000313" key="3">
    <source>
        <dbReference type="Proteomes" id="UP000008980"/>
    </source>
</evidence>
<dbReference type="RefSeq" id="XP_003862862.1">
    <property type="nucleotide sequence ID" value="XM_003862814.1"/>
</dbReference>
<dbReference type="VEuPathDB" id="TriTrypDB:LdBPK_301490.1"/>
<dbReference type="KEGG" id="ldo:LDBPK_301490"/>
<evidence type="ECO:0000256" key="1">
    <source>
        <dbReference type="SAM" id="SignalP"/>
    </source>
</evidence>
<dbReference type="EMBL" id="FR799617">
    <property type="protein sequence ID" value="CBZ36170.1"/>
    <property type="molecule type" value="Genomic_DNA"/>
</dbReference>
<accession>E9BLP2</accession>